<organism evidence="2 3">
    <name type="scientific">Saprolegnia diclina (strain VS20)</name>
    <dbReference type="NCBI Taxonomy" id="1156394"/>
    <lineage>
        <taxon>Eukaryota</taxon>
        <taxon>Sar</taxon>
        <taxon>Stramenopiles</taxon>
        <taxon>Oomycota</taxon>
        <taxon>Saprolegniomycetes</taxon>
        <taxon>Saprolegniales</taxon>
        <taxon>Saprolegniaceae</taxon>
        <taxon>Saprolegnia</taxon>
    </lineage>
</organism>
<evidence type="ECO:0000256" key="1">
    <source>
        <dbReference type="SAM" id="MobiDB-lite"/>
    </source>
</evidence>
<keyword evidence="3" id="KW-1185">Reference proteome</keyword>
<accession>T0R549</accession>
<dbReference type="VEuPathDB" id="FungiDB:SDRG_01437"/>
<protein>
    <recommendedName>
        <fullName evidence="4">AP-5 complex subunit beta-1</fullName>
    </recommendedName>
</protein>
<sequence>MEPKPSEGDGAKTLARATKMVQVATTRKHALNRTDVYSLLQDCFSPEASNALKILGYRLSCLAPSCMSTELWQFVLESAVKELAGASTQGSAPTLVHVIPVFDVLPTTTILSFLQQGEAEPLKKIQACVGHESLLVRQVALGTFSRMTILCIKVLFARGLSRFPFESNEARIVAQQDVTSIINDMWKMNVHAAEADAPSVAAAAFTSLAHLFERSLGIQEVTHLDLDLNPVREERGLDELVSLVYRMAAPRFEFLRANAEKMPLEGQLDAMKWLAMLSYMMMQRSGGATPGLAIALVELDTGCGHDNENASTAKVRVDVMVGDMVDAWLLPAYGKASLLQAYTIAQAVHIIMAHPLQTFSRLKWSSLLVARLAAMTQAVSSAAMASSVQDREHMLRLQIALLPSTNTYDCLQALQPTMMSIVSIDASAHRQHFFADVWRAIVPRLCRNGQLPLLEALCASPLFHGCAFFLASGTKSHASCPVQQTSYELFKALVESLLTSAETLAAQWVVLKQFAPILSSKTTSELRHATLLLYTCLLTHACSLSRDASSVTFLHKFVEPLALKSLPYPNVRVQLYWLCFKVLPPKTTSDIFLAWVTAELDHMEAHKDADAPPPIALSNDGLLGHPPTGRRPLATHDLARFFALILSLKALLAREPAFSQEVLQVLGRVRQRHATHRVICATVDQAMEDVSSSSARPRDLDALPVCILPDLFSVSATFPQVSSTGVRRHHAPSSSSVGTVVSGPMDPLCLQISFREPSEAPELVALGITIVNASSIAFSNFSILVGANGPVRSMGTADSTLVRVTDELKQSGSITSEKVFQFQYFGRAQFTFRVVYEGETPLRMGLSDAYAMPLEALLQRPSSRDAAAFQSHWQSAVANRVYNVTASSTLAVHDLIDAHDKIERIDGLDLVTPEWAQFHFLTTTKWKQNVLLVLSAARDDGWHGTWEVRGPSLVVAELDKSPAELLRLLSSSLDVAAVAVPEKRPAATSPRHGKTKDPLSPSNAGGRDQVRDSTPTTTRRALMSFFGAKAQ</sequence>
<evidence type="ECO:0000313" key="2">
    <source>
        <dbReference type="EMBL" id="EQC41470.1"/>
    </source>
</evidence>
<dbReference type="GeneID" id="19942164"/>
<dbReference type="eggNOG" id="ENOG502REFS">
    <property type="taxonomic scope" value="Eukaryota"/>
</dbReference>
<dbReference type="AlphaFoldDB" id="T0R549"/>
<gene>
    <name evidence="2" type="ORF">SDRG_01437</name>
</gene>
<name>T0R549_SAPDV</name>
<evidence type="ECO:0008006" key="4">
    <source>
        <dbReference type="Google" id="ProtNLM"/>
    </source>
</evidence>
<feature type="region of interest" description="Disordered" evidence="1">
    <location>
        <begin position="981"/>
        <end position="1018"/>
    </location>
</feature>
<dbReference type="Proteomes" id="UP000030762">
    <property type="component" value="Unassembled WGS sequence"/>
</dbReference>
<reference evidence="2 3" key="1">
    <citation type="submission" date="2012-04" db="EMBL/GenBank/DDBJ databases">
        <title>The Genome Sequence of Saprolegnia declina VS20.</title>
        <authorList>
            <consortium name="The Broad Institute Genome Sequencing Platform"/>
            <person name="Russ C."/>
            <person name="Nusbaum C."/>
            <person name="Tyler B."/>
            <person name="van West P."/>
            <person name="Dieguez-Uribeondo J."/>
            <person name="de Bruijn I."/>
            <person name="Tripathy S."/>
            <person name="Jiang R."/>
            <person name="Young S.K."/>
            <person name="Zeng Q."/>
            <person name="Gargeya S."/>
            <person name="Fitzgerald M."/>
            <person name="Haas B."/>
            <person name="Abouelleil A."/>
            <person name="Alvarado L."/>
            <person name="Arachchi H.M."/>
            <person name="Berlin A."/>
            <person name="Chapman S.B."/>
            <person name="Goldberg J."/>
            <person name="Griggs A."/>
            <person name="Gujja S."/>
            <person name="Hansen M."/>
            <person name="Howarth C."/>
            <person name="Imamovic A."/>
            <person name="Larimer J."/>
            <person name="McCowen C."/>
            <person name="Montmayeur A."/>
            <person name="Murphy C."/>
            <person name="Neiman D."/>
            <person name="Pearson M."/>
            <person name="Priest M."/>
            <person name="Roberts A."/>
            <person name="Saif S."/>
            <person name="Shea T."/>
            <person name="Sisk P."/>
            <person name="Sykes S."/>
            <person name="Wortman J."/>
            <person name="Nusbaum C."/>
            <person name="Birren B."/>
        </authorList>
    </citation>
    <scope>NUCLEOTIDE SEQUENCE [LARGE SCALE GENOMIC DNA]</scope>
    <source>
        <strain evidence="2 3">VS20</strain>
    </source>
</reference>
<evidence type="ECO:0000313" key="3">
    <source>
        <dbReference type="Proteomes" id="UP000030762"/>
    </source>
</evidence>
<dbReference type="OMA" id="VSCCNLT"/>
<dbReference type="InParanoid" id="T0R549"/>
<dbReference type="OrthoDB" id="69102at2759"/>
<proteinExistence type="predicted"/>
<dbReference type="EMBL" id="JH767134">
    <property type="protein sequence ID" value="EQC41470.1"/>
    <property type="molecule type" value="Genomic_DNA"/>
</dbReference>
<dbReference type="RefSeq" id="XP_008605184.1">
    <property type="nucleotide sequence ID" value="XM_008606962.1"/>
</dbReference>